<gene>
    <name evidence="1" type="ORF">DL240_14880</name>
</gene>
<keyword evidence="2" id="KW-1185">Reference proteome</keyword>
<dbReference type="AlphaFoldDB" id="A0A328C8J0"/>
<accession>A0A328C8J0</accession>
<reference evidence="1 2" key="1">
    <citation type="submission" date="2018-05" db="EMBL/GenBank/DDBJ databases">
        <title>Lujinxingia marina gen. nov. sp. nov., a new facultative anaerobic member of the class Deltaproteobacteria, and proposal of Lujinxingaceae fam. nov.</title>
        <authorList>
            <person name="Li C.-M."/>
        </authorList>
    </citation>
    <scope>NUCLEOTIDE SEQUENCE [LARGE SCALE GENOMIC DNA]</scope>
    <source>
        <strain evidence="1 2">B210</strain>
    </source>
</reference>
<organism evidence="1 2">
    <name type="scientific">Lujinxingia litoralis</name>
    <dbReference type="NCBI Taxonomy" id="2211119"/>
    <lineage>
        <taxon>Bacteria</taxon>
        <taxon>Deltaproteobacteria</taxon>
        <taxon>Bradymonadales</taxon>
        <taxon>Lujinxingiaceae</taxon>
        <taxon>Lujinxingia</taxon>
    </lineage>
</organism>
<evidence type="ECO:0000313" key="1">
    <source>
        <dbReference type="EMBL" id="RAL20953.1"/>
    </source>
</evidence>
<proteinExistence type="predicted"/>
<name>A0A328C8J0_9DELT</name>
<dbReference type="Proteomes" id="UP000249169">
    <property type="component" value="Unassembled WGS sequence"/>
</dbReference>
<sequence length="233" mass="24023">MATAVLAFGLSGCVEQDASLQLKGGVLATASAGDAACEMPGDYESAVTFSARGAIAGAELAEFGQPLIGDTYESNSRNVFYLGIAFRNRLPDSRNVGATGGGGSGGFEGLYLDQNSVLVTGATVSVPPELNDFGNSAADVDFEPVHRDFSAIAESGDGSIVMQLPLIKGNSELEQFYAFVESAGAREITFVLTVQLEGETFAGNKVTSNVYQYPVTICPSCDAGTTGLCAVKG</sequence>
<dbReference type="EMBL" id="QHKO01000007">
    <property type="protein sequence ID" value="RAL20953.1"/>
    <property type="molecule type" value="Genomic_DNA"/>
</dbReference>
<protein>
    <submittedName>
        <fullName evidence="1">Uncharacterized protein</fullName>
    </submittedName>
</protein>
<comment type="caution">
    <text evidence="1">The sequence shown here is derived from an EMBL/GenBank/DDBJ whole genome shotgun (WGS) entry which is preliminary data.</text>
</comment>
<evidence type="ECO:0000313" key="2">
    <source>
        <dbReference type="Proteomes" id="UP000249169"/>
    </source>
</evidence>